<keyword evidence="2" id="KW-1185">Reference proteome</keyword>
<evidence type="ECO:0008006" key="3">
    <source>
        <dbReference type="Google" id="ProtNLM"/>
    </source>
</evidence>
<gene>
    <name evidence="1" type="ORF">FB470_005532</name>
</gene>
<name>A0ABU0F213_9PSEU</name>
<dbReference type="SUPFAM" id="SSF52540">
    <property type="entry name" value="P-loop containing nucleoside triphosphate hydrolases"/>
    <property type="match status" value="1"/>
</dbReference>
<dbReference type="EMBL" id="JAUSUT010000001">
    <property type="protein sequence ID" value="MDQ0381538.1"/>
    <property type="molecule type" value="Genomic_DNA"/>
</dbReference>
<comment type="caution">
    <text evidence="1">The sequence shown here is derived from an EMBL/GenBank/DDBJ whole genome shotgun (WGS) entry which is preliminary data.</text>
</comment>
<accession>A0ABU0F213</accession>
<evidence type="ECO:0000313" key="1">
    <source>
        <dbReference type="EMBL" id="MDQ0381538.1"/>
    </source>
</evidence>
<sequence length="276" mass="30721">MSRPDHPTPWRRLRHRARTMATEHPRLYLPFARRKYPGPSPEVISAHTELVIDGYTRSGSTFAVYAFQLAQPRPVRVAHHLHAPAQLIAGVRAGLPVLVVLRHPRGAVLSQLAREPDVALADALFAYRRFHTHLLPWLTGLVVADFEEVTTDFGAVIRRVNERFGTGYAVFRHDEQASSEVNALVALRSHLSPGMLGFESGTVGQAEMRAEARRLARAPRDGAPWLPSADRDRVKDALLAQWNHPAVRRPRQAAEEIHAVLRARTGQERTVDGAGA</sequence>
<evidence type="ECO:0000313" key="2">
    <source>
        <dbReference type="Proteomes" id="UP001229651"/>
    </source>
</evidence>
<proteinExistence type="predicted"/>
<organism evidence="1 2">
    <name type="scientific">Amycolatopsis thermophila</name>
    <dbReference type="NCBI Taxonomy" id="206084"/>
    <lineage>
        <taxon>Bacteria</taxon>
        <taxon>Bacillati</taxon>
        <taxon>Actinomycetota</taxon>
        <taxon>Actinomycetes</taxon>
        <taxon>Pseudonocardiales</taxon>
        <taxon>Pseudonocardiaceae</taxon>
        <taxon>Amycolatopsis</taxon>
    </lineage>
</organism>
<dbReference type="InterPro" id="IPR027417">
    <property type="entry name" value="P-loop_NTPase"/>
</dbReference>
<dbReference type="Proteomes" id="UP001229651">
    <property type="component" value="Unassembled WGS sequence"/>
</dbReference>
<protein>
    <recommendedName>
        <fullName evidence="3">Sulfotransferase family protein</fullName>
    </recommendedName>
</protein>
<dbReference type="RefSeq" id="WP_306996260.1">
    <property type="nucleotide sequence ID" value="NZ_JAUSUT010000001.1"/>
</dbReference>
<reference evidence="1 2" key="1">
    <citation type="submission" date="2023-07" db="EMBL/GenBank/DDBJ databases">
        <title>Sequencing the genomes of 1000 actinobacteria strains.</title>
        <authorList>
            <person name="Klenk H.-P."/>
        </authorList>
    </citation>
    <scope>NUCLEOTIDE SEQUENCE [LARGE SCALE GENOMIC DNA]</scope>
    <source>
        <strain evidence="1 2">DSM 45805</strain>
    </source>
</reference>